<evidence type="ECO:0000256" key="8">
    <source>
        <dbReference type="SAM" id="Phobius"/>
    </source>
</evidence>
<dbReference type="AlphaFoldDB" id="A0A220U1K5"/>
<dbReference type="GO" id="GO:0005886">
    <property type="term" value="C:plasma membrane"/>
    <property type="evidence" value="ECO:0007669"/>
    <property type="project" value="UniProtKB-SubCell"/>
</dbReference>
<dbReference type="FunFam" id="1.20.120.80:FF:000001">
    <property type="entry name" value="Cytochrome (Ubi)quinol oxidase subunit III"/>
    <property type="match status" value="1"/>
</dbReference>
<dbReference type="InterPro" id="IPR024791">
    <property type="entry name" value="Cyt_c/ubiquinol_Oxase_su3"/>
</dbReference>
<dbReference type="InterPro" id="IPR013833">
    <property type="entry name" value="Cyt_c_oxidase_su3_a-hlx"/>
</dbReference>
<comment type="subcellular location">
    <subcellularLocation>
        <location evidence="1 7">Cell membrane</location>
        <topology evidence="1 7">Multi-pass membrane protein</topology>
    </subcellularLocation>
</comment>
<feature type="domain" description="Heme-copper oxidase subunit III family profile" evidence="9">
    <location>
        <begin position="1"/>
        <end position="190"/>
    </location>
</feature>
<dbReference type="PANTHER" id="PTHR11403:SF9">
    <property type="entry name" value="CYTOCHROME C OXIDASE SUBUNIT 3"/>
    <property type="match status" value="1"/>
</dbReference>
<evidence type="ECO:0000259" key="9">
    <source>
        <dbReference type="PROSITE" id="PS50253"/>
    </source>
</evidence>
<dbReference type="Gene3D" id="1.20.120.80">
    <property type="entry name" value="Cytochrome c oxidase, subunit III, four-helix bundle"/>
    <property type="match status" value="1"/>
</dbReference>
<organism evidence="10 11">
    <name type="scientific">Virgibacillus phasianinus</name>
    <dbReference type="NCBI Taxonomy" id="2017483"/>
    <lineage>
        <taxon>Bacteria</taxon>
        <taxon>Bacillati</taxon>
        <taxon>Bacillota</taxon>
        <taxon>Bacilli</taxon>
        <taxon>Bacillales</taxon>
        <taxon>Bacillaceae</taxon>
        <taxon>Virgibacillus</taxon>
    </lineage>
</organism>
<dbReference type="OrthoDB" id="2691381at2"/>
<evidence type="ECO:0000256" key="1">
    <source>
        <dbReference type="ARBA" id="ARBA00004651"/>
    </source>
</evidence>
<protein>
    <submittedName>
        <fullName evidence="10">Cytochrome aa3 quinol oxidase subunit III</fullName>
    </submittedName>
</protein>
<reference evidence="10 11" key="1">
    <citation type="submission" date="2017-07" db="EMBL/GenBank/DDBJ databases">
        <title>Virgibacillus sp. LM2416.</title>
        <authorList>
            <person name="Tak E.J."/>
            <person name="Bae J.-W."/>
        </authorList>
    </citation>
    <scope>NUCLEOTIDE SEQUENCE [LARGE SCALE GENOMIC DNA]</scope>
    <source>
        <strain evidence="10 11">LM2416</strain>
    </source>
</reference>
<feature type="transmembrane region" description="Helical" evidence="8">
    <location>
        <begin position="84"/>
        <end position="104"/>
    </location>
</feature>
<dbReference type="InterPro" id="IPR035973">
    <property type="entry name" value="Cyt_c_oxidase_su3-like_sf"/>
</dbReference>
<dbReference type="PROSITE" id="PS50253">
    <property type="entry name" value="COX3"/>
    <property type="match status" value="1"/>
</dbReference>
<keyword evidence="6 8" id="KW-0472">Membrane</keyword>
<dbReference type="PANTHER" id="PTHR11403">
    <property type="entry name" value="CYTOCHROME C OXIDASE SUBUNIT III"/>
    <property type="match status" value="1"/>
</dbReference>
<evidence type="ECO:0000313" key="10">
    <source>
        <dbReference type="EMBL" id="ASK62028.1"/>
    </source>
</evidence>
<evidence type="ECO:0000256" key="3">
    <source>
        <dbReference type="ARBA" id="ARBA00022475"/>
    </source>
</evidence>
<dbReference type="Pfam" id="PF00510">
    <property type="entry name" value="COX3"/>
    <property type="match status" value="1"/>
</dbReference>
<name>A0A220U1K5_9BACI</name>
<proteinExistence type="inferred from homology"/>
<dbReference type="KEGG" id="vil:CFK37_07580"/>
<keyword evidence="5 8" id="KW-1133">Transmembrane helix</keyword>
<evidence type="ECO:0000256" key="6">
    <source>
        <dbReference type="ARBA" id="ARBA00023136"/>
    </source>
</evidence>
<sequence>MNNYQEALFRDKRLGFFIYLFVESVMFGTLFATYLIFTPPPTYPKPHELFEVKSLVLSSVFLLSSSGTLMIAEKGLDKRQGTKIVIGLVITLLFGLTFLGLELHEFYKYVMEDNGLTANVFMSSFYVLVGLHASHVTFGACWMILLLIQYKRMNMPYGLYIEKQRIFQYYWHFVDVIWVFIIIIVYLPYLL</sequence>
<evidence type="ECO:0000256" key="2">
    <source>
        <dbReference type="ARBA" id="ARBA00010581"/>
    </source>
</evidence>
<dbReference type="GO" id="GO:0019646">
    <property type="term" value="P:aerobic electron transport chain"/>
    <property type="evidence" value="ECO:0007669"/>
    <property type="project" value="InterPro"/>
</dbReference>
<evidence type="ECO:0000313" key="11">
    <source>
        <dbReference type="Proteomes" id="UP000198312"/>
    </source>
</evidence>
<keyword evidence="3" id="KW-1003">Cell membrane</keyword>
<dbReference type="SUPFAM" id="SSF81452">
    <property type="entry name" value="Cytochrome c oxidase subunit III-like"/>
    <property type="match status" value="1"/>
</dbReference>
<evidence type="ECO:0000256" key="5">
    <source>
        <dbReference type="ARBA" id="ARBA00022989"/>
    </source>
</evidence>
<dbReference type="GO" id="GO:0004129">
    <property type="term" value="F:cytochrome-c oxidase activity"/>
    <property type="evidence" value="ECO:0007669"/>
    <property type="project" value="InterPro"/>
</dbReference>
<evidence type="ECO:0000256" key="4">
    <source>
        <dbReference type="ARBA" id="ARBA00022692"/>
    </source>
</evidence>
<dbReference type="RefSeq" id="WP_089061288.1">
    <property type="nucleotide sequence ID" value="NZ_CP022315.1"/>
</dbReference>
<feature type="transmembrane region" description="Helical" evidence="8">
    <location>
        <begin position="16"/>
        <end position="37"/>
    </location>
</feature>
<accession>A0A220U1K5</accession>
<dbReference type="InterPro" id="IPR000298">
    <property type="entry name" value="Cyt_c_oxidase-like_su3"/>
</dbReference>
<keyword evidence="11" id="KW-1185">Reference proteome</keyword>
<keyword evidence="4 7" id="KW-0812">Transmembrane</keyword>
<gene>
    <name evidence="10" type="ORF">CFK37_07580</name>
</gene>
<evidence type="ECO:0000256" key="7">
    <source>
        <dbReference type="RuleBase" id="RU003376"/>
    </source>
</evidence>
<feature type="transmembrane region" description="Helical" evidence="8">
    <location>
        <begin position="52"/>
        <end position="72"/>
    </location>
</feature>
<dbReference type="Proteomes" id="UP000198312">
    <property type="component" value="Chromosome"/>
</dbReference>
<feature type="transmembrane region" description="Helical" evidence="8">
    <location>
        <begin position="169"/>
        <end position="189"/>
    </location>
</feature>
<feature type="transmembrane region" description="Helical" evidence="8">
    <location>
        <begin position="124"/>
        <end position="148"/>
    </location>
</feature>
<dbReference type="EMBL" id="CP022315">
    <property type="protein sequence ID" value="ASK62028.1"/>
    <property type="molecule type" value="Genomic_DNA"/>
</dbReference>
<comment type="similarity">
    <text evidence="2 7">Belongs to the cytochrome c oxidase subunit 3 family.</text>
</comment>